<evidence type="ECO:0000256" key="2">
    <source>
        <dbReference type="SAM" id="Phobius"/>
    </source>
</evidence>
<organism evidence="3 4">
    <name type="scientific">Elysia marginata</name>
    <dbReference type="NCBI Taxonomy" id="1093978"/>
    <lineage>
        <taxon>Eukaryota</taxon>
        <taxon>Metazoa</taxon>
        <taxon>Spiralia</taxon>
        <taxon>Lophotrochozoa</taxon>
        <taxon>Mollusca</taxon>
        <taxon>Gastropoda</taxon>
        <taxon>Heterobranchia</taxon>
        <taxon>Euthyneura</taxon>
        <taxon>Panpulmonata</taxon>
        <taxon>Sacoglossa</taxon>
        <taxon>Placobranchoidea</taxon>
        <taxon>Plakobranchidae</taxon>
        <taxon>Elysia</taxon>
    </lineage>
</organism>
<dbReference type="AlphaFoldDB" id="A0AAV4FYR9"/>
<dbReference type="EMBL" id="BMAT01008133">
    <property type="protein sequence ID" value="GFR78593.1"/>
    <property type="molecule type" value="Genomic_DNA"/>
</dbReference>
<evidence type="ECO:0000256" key="1">
    <source>
        <dbReference type="SAM" id="MobiDB-lite"/>
    </source>
</evidence>
<comment type="caution">
    <text evidence="3">The sequence shown here is derived from an EMBL/GenBank/DDBJ whole genome shotgun (WGS) entry which is preliminary data.</text>
</comment>
<keyword evidence="2" id="KW-0472">Membrane</keyword>
<keyword evidence="2" id="KW-0812">Transmembrane</keyword>
<evidence type="ECO:0000313" key="3">
    <source>
        <dbReference type="EMBL" id="GFR78593.1"/>
    </source>
</evidence>
<feature type="transmembrane region" description="Helical" evidence="2">
    <location>
        <begin position="90"/>
        <end position="110"/>
    </location>
</feature>
<dbReference type="Proteomes" id="UP000762676">
    <property type="component" value="Unassembled WGS sequence"/>
</dbReference>
<reference evidence="3 4" key="1">
    <citation type="journal article" date="2021" name="Elife">
        <title>Chloroplast acquisition without the gene transfer in kleptoplastic sea slugs, Plakobranchus ocellatus.</title>
        <authorList>
            <person name="Maeda T."/>
            <person name="Takahashi S."/>
            <person name="Yoshida T."/>
            <person name="Shimamura S."/>
            <person name="Takaki Y."/>
            <person name="Nagai Y."/>
            <person name="Toyoda A."/>
            <person name="Suzuki Y."/>
            <person name="Arimoto A."/>
            <person name="Ishii H."/>
            <person name="Satoh N."/>
            <person name="Nishiyama T."/>
            <person name="Hasebe M."/>
            <person name="Maruyama T."/>
            <person name="Minagawa J."/>
            <person name="Obokata J."/>
            <person name="Shigenobu S."/>
        </authorList>
    </citation>
    <scope>NUCLEOTIDE SEQUENCE [LARGE SCALE GENOMIC DNA]</scope>
</reference>
<evidence type="ECO:0000313" key="4">
    <source>
        <dbReference type="Proteomes" id="UP000762676"/>
    </source>
</evidence>
<proteinExistence type="predicted"/>
<feature type="region of interest" description="Disordered" evidence="1">
    <location>
        <begin position="1"/>
        <end position="40"/>
    </location>
</feature>
<protein>
    <submittedName>
        <fullName evidence="3">Uncharacterized protein</fullName>
    </submittedName>
</protein>
<name>A0AAV4FYR9_9GAST</name>
<accession>A0AAV4FYR9</accession>
<sequence>MLRMLWMPRKSNKTVPNEAKTKKASEKKNRKHQEKRRDRFEDVMTTGILKLEGKRNARTADGKTSLLACHMKIDVIGSTKGSGSVERHDNLLFVIQGIMMMIMTMMMVMIA</sequence>
<gene>
    <name evidence="3" type="ORF">ElyMa_003998500</name>
</gene>
<keyword evidence="2" id="KW-1133">Transmembrane helix</keyword>
<keyword evidence="4" id="KW-1185">Reference proteome</keyword>